<dbReference type="PANTHER" id="PTHR46128:SF356">
    <property type="entry name" value="PENTACOTRIPEPTIDE-REPEAT REGION OF PRORP DOMAIN-CONTAINING PROTEIN"/>
    <property type="match status" value="1"/>
</dbReference>
<dbReference type="InterPro" id="IPR002885">
    <property type="entry name" value="PPR_rpt"/>
</dbReference>
<dbReference type="PROSITE" id="PS51375">
    <property type="entry name" value="PPR"/>
    <property type="match status" value="1"/>
</dbReference>
<evidence type="ECO:0000313" key="5">
    <source>
        <dbReference type="Proteomes" id="UP000197138"/>
    </source>
</evidence>
<dbReference type="Pfam" id="PF12854">
    <property type="entry name" value="PPR_1"/>
    <property type="match status" value="1"/>
</dbReference>
<feature type="repeat" description="PPR" evidence="3">
    <location>
        <begin position="19"/>
        <end position="49"/>
    </location>
</feature>
<gene>
    <name evidence="4" type="ORF">CDL15_Pgr000789</name>
</gene>
<evidence type="ECO:0000313" key="4">
    <source>
        <dbReference type="EMBL" id="OWM67337.1"/>
    </source>
</evidence>
<dbReference type="PANTHER" id="PTHR46128">
    <property type="entry name" value="MITOCHONDRIAL GROUP I INTRON SPLICING FACTOR CCM1"/>
    <property type="match status" value="1"/>
</dbReference>
<protein>
    <recommendedName>
        <fullName evidence="6">Pentatricopeptide repeat-containing protein</fullName>
    </recommendedName>
</protein>
<dbReference type="InterPro" id="IPR011990">
    <property type="entry name" value="TPR-like_helical_dom_sf"/>
</dbReference>
<proteinExistence type="inferred from homology"/>
<organism evidence="4 5">
    <name type="scientific">Punica granatum</name>
    <name type="common">Pomegranate</name>
    <dbReference type="NCBI Taxonomy" id="22663"/>
    <lineage>
        <taxon>Eukaryota</taxon>
        <taxon>Viridiplantae</taxon>
        <taxon>Streptophyta</taxon>
        <taxon>Embryophyta</taxon>
        <taxon>Tracheophyta</taxon>
        <taxon>Spermatophyta</taxon>
        <taxon>Magnoliopsida</taxon>
        <taxon>eudicotyledons</taxon>
        <taxon>Gunneridae</taxon>
        <taxon>Pentapetalae</taxon>
        <taxon>rosids</taxon>
        <taxon>malvids</taxon>
        <taxon>Myrtales</taxon>
        <taxon>Lythraceae</taxon>
        <taxon>Punica</taxon>
    </lineage>
</organism>
<evidence type="ECO:0008006" key="6">
    <source>
        <dbReference type="Google" id="ProtNLM"/>
    </source>
</evidence>
<sequence>MVDANRSYELMAGRGLSLDVATYDLLIRGYCKVEKIAEALILREKISEAVLIDGSESAGKLQYVEELFCSSSEKGLQPDVWTFNSLIKGFV</sequence>
<dbReference type="EMBL" id="MTKT01005400">
    <property type="protein sequence ID" value="OWM67337.1"/>
    <property type="molecule type" value="Genomic_DNA"/>
</dbReference>
<dbReference type="Gene3D" id="1.25.40.10">
    <property type="entry name" value="Tetratricopeptide repeat domain"/>
    <property type="match status" value="2"/>
</dbReference>
<comment type="caution">
    <text evidence="4">The sequence shown here is derived from an EMBL/GenBank/DDBJ whole genome shotgun (WGS) entry which is preliminary data.</text>
</comment>
<dbReference type="InterPro" id="IPR050872">
    <property type="entry name" value="PPR_P_subfamily"/>
</dbReference>
<dbReference type="AlphaFoldDB" id="A0A218W3B9"/>
<keyword evidence="2" id="KW-0677">Repeat</keyword>
<dbReference type="Proteomes" id="UP000197138">
    <property type="component" value="Unassembled WGS sequence"/>
</dbReference>
<evidence type="ECO:0000256" key="2">
    <source>
        <dbReference type="ARBA" id="ARBA00022737"/>
    </source>
</evidence>
<comment type="similarity">
    <text evidence="1">Belongs to the PPR family. P subfamily.</text>
</comment>
<reference evidence="5" key="1">
    <citation type="journal article" date="2017" name="Plant J.">
        <title>The pomegranate (Punica granatum L.) genome and the genomics of punicalagin biosynthesis.</title>
        <authorList>
            <person name="Qin G."/>
            <person name="Xu C."/>
            <person name="Ming R."/>
            <person name="Tang H."/>
            <person name="Guyot R."/>
            <person name="Kramer E.M."/>
            <person name="Hu Y."/>
            <person name="Yi X."/>
            <person name="Qi Y."/>
            <person name="Xu X."/>
            <person name="Gao Z."/>
            <person name="Pan H."/>
            <person name="Jian J."/>
            <person name="Tian Y."/>
            <person name="Yue Z."/>
            <person name="Xu Y."/>
        </authorList>
    </citation>
    <scope>NUCLEOTIDE SEQUENCE [LARGE SCALE GENOMIC DNA]</scope>
    <source>
        <strain evidence="5">cv. Dabenzi</strain>
    </source>
</reference>
<dbReference type="Pfam" id="PF13812">
    <property type="entry name" value="PPR_3"/>
    <property type="match status" value="1"/>
</dbReference>
<accession>A0A218W3B9</accession>
<name>A0A218W3B9_PUNGR</name>
<evidence type="ECO:0000256" key="3">
    <source>
        <dbReference type="PROSITE-ProRule" id="PRU00708"/>
    </source>
</evidence>
<evidence type="ECO:0000256" key="1">
    <source>
        <dbReference type="ARBA" id="ARBA00007626"/>
    </source>
</evidence>